<dbReference type="SUPFAM" id="SSF56349">
    <property type="entry name" value="DNA breaking-rejoining enzymes"/>
    <property type="match status" value="1"/>
</dbReference>
<dbReference type="CDD" id="cd01189">
    <property type="entry name" value="INT_ICEBs1_C_like"/>
    <property type="match status" value="1"/>
</dbReference>
<dbReference type="RefSeq" id="WP_137096146.1">
    <property type="nucleotide sequence ID" value="NZ_SWMS01000014.1"/>
</dbReference>
<dbReference type="PANTHER" id="PTHR30349:SF64">
    <property type="entry name" value="PROPHAGE INTEGRASE INTD-RELATED"/>
    <property type="match status" value="1"/>
</dbReference>
<evidence type="ECO:0000256" key="2">
    <source>
        <dbReference type="ARBA" id="ARBA00022908"/>
    </source>
</evidence>
<dbReference type="PANTHER" id="PTHR30349">
    <property type="entry name" value="PHAGE INTEGRASE-RELATED"/>
    <property type="match status" value="1"/>
</dbReference>
<dbReference type="Gene3D" id="1.10.150.130">
    <property type="match status" value="1"/>
</dbReference>
<dbReference type="InterPro" id="IPR004107">
    <property type="entry name" value="Integrase_SAM-like_N"/>
</dbReference>
<accession>A0ABY2S0D9</accession>
<dbReference type="PROSITE" id="PS51898">
    <property type="entry name" value="TYR_RECOMBINASE"/>
    <property type="match status" value="1"/>
</dbReference>
<feature type="domain" description="Tyr recombinase" evidence="6">
    <location>
        <begin position="177"/>
        <end position="388"/>
    </location>
</feature>
<reference evidence="7 8" key="1">
    <citation type="journal article" date="2015" name="Antonie Van Leeuwenhoek">
        <title>Prauserella endophytica sp. nov., an endophytic actinobacterium isolated from Tamarix taklamakanensis.</title>
        <authorList>
            <person name="Liu J.M."/>
            <person name="Habden X."/>
            <person name="Guo L."/>
            <person name="Tuo L."/>
            <person name="Jiang Z.K."/>
            <person name="Liu S.W."/>
            <person name="Liu X.F."/>
            <person name="Chen L."/>
            <person name="Li R.F."/>
            <person name="Zhang Y.Q."/>
            <person name="Sun C.H."/>
        </authorList>
    </citation>
    <scope>NUCLEOTIDE SEQUENCE [LARGE SCALE GENOMIC DNA]</scope>
    <source>
        <strain evidence="7 8">CGMCC 4.7182</strain>
    </source>
</reference>
<dbReference type="InterPro" id="IPR050090">
    <property type="entry name" value="Tyrosine_recombinase_XerCD"/>
</dbReference>
<feature type="region of interest" description="Disordered" evidence="5">
    <location>
        <begin position="1"/>
        <end position="29"/>
    </location>
</feature>
<keyword evidence="8" id="KW-1185">Reference proteome</keyword>
<dbReference type="Gene3D" id="1.10.443.10">
    <property type="entry name" value="Intergrase catalytic core"/>
    <property type="match status" value="1"/>
</dbReference>
<dbReference type="InterPro" id="IPR013762">
    <property type="entry name" value="Integrase-like_cat_sf"/>
</dbReference>
<dbReference type="EMBL" id="SWMS01000014">
    <property type="protein sequence ID" value="TKG67014.1"/>
    <property type="molecule type" value="Genomic_DNA"/>
</dbReference>
<dbReference type="InterPro" id="IPR011010">
    <property type="entry name" value="DNA_brk_join_enz"/>
</dbReference>
<feature type="compositionally biased region" description="Basic residues" evidence="5">
    <location>
        <begin position="9"/>
        <end position="29"/>
    </location>
</feature>
<evidence type="ECO:0000256" key="3">
    <source>
        <dbReference type="ARBA" id="ARBA00023125"/>
    </source>
</evidence>
<evidence type="ECO:0000259" key="6">
    <source>
        <dbReference type="PROSITE" id="PS51898"/>
    </source>
</evidence>
<dbReference type="Proteomes" id="UP000309992">
    <property type="component" value="Unassembled WGS sequence"/>
</dbReference>
<keyword evidence="3" id="KW-0238">DNA-binding</keyword>
<comment type="similarity">
    <text evidence="1">Belongs to the 'phage' integrase family.</text>
</comment>
<sequence>MAPQDLWYLKKRGPDKRPLPSKRHGRGKRWRVTYEDPNTGKPVNEHFDKKTDAETFENNVKADISRGVYVDLDAGKTTVREYAETWRTQQLHRPSTAERVERAFRLHVYPDLGDLAMSAVRNSHIRAWMKGRLAELEESSFGVVFVDVKAMFTDAVDDRIIGRNPCSGIKRPTPESKDRFIPTVAQIRSLADEMLDYYRPIPYVAAGLGLRPAEIFGLEVEHVNFLKREVYVRQQVSRSRELGLHIGKPKTKTSRRDVELPKTVADHLAAHMQKYPPATVELEDHLNPRKPHRREARLIFTTSEGNPIFRNTWSATWRRSVRRAGKYGIPEGFGLHGLRHYFATLLIHSGSSVKTVQLALGHASPTTTLNTYIHEWPEATERTRNIVDDAFAEGGEEVGGLG</sequence>
<name>A0ABY2S0D9_9PSEU</name>
<evidence type="ECO:0000256" key="1">
    <source>
        <dbReference type="ARBA" id="ARBA00008857"/>
    </source>
</evidence>
<gene>
    <name evidence="7" type="ORF">FCN18_24215</name>
</gene>
<dbReference type="InterPro" id="IPR010998">
    <property type="entry name" value="Integrase_recombinase_N"/>
</dbReference>
<evidence type="ECO:0000313" key="7">
    <source>
        <dbReference type="EMBL" id="TKG67014.1"/>
    </source>
</evidence>
<evidence type="ECO:0000313" key="8">
    <source>
        <dbReference type="Proteomes" id="UP000309992"/>
    </source>
</evidence>
<dbReference type="Pfam" id="PF14659">
    <property type="entry name" value="Phage_int_SAM_3"/>
    <property type="match status" value="1"/>
</dbReference>
<dbReference type="Pfam" id="PF00589">
    <property type="entry name" value="Phage_integrase"/>
    <property type="match status" value="1"/>
</dbReference>
<evidence type="ECO:0000256" key="4">
    <source>
        <dbReference type="ARBA" id="ARBA00023172"/>
    </source>
</evidence>
<protein>
    <submittedName>
        <fullName evidence="7">Site-specific integrase</fullName>
    </submittedName>
</protein>
<evidence type="ECO:0000256" key="5">
    <source>
        <dbReference type="SAM" id="MobiDB-lite"/>
    </source>
</evidence>
<organism evidence="7 8">
    <name type="scientific">Prauserella endophytica</name>
    <dbReference type="NCBI Taxonomy" id="1592324"/>
    <lineage>
        <taxon>Bacteria</taxon>
        <taxon>Bacillati</taxon>
        <taxon>Actinomycetota</taxon>
        <taxon>Actinomycetes</taxon>
        <taxon>Pseudonocardiales</taxon>
        <taxon>Pseudonocardiaceae</taxon>
        <taxon>Prauserella</taxon>
        <taxon>Prauserella coralliicola group</taxon>
    </lineage>
</organism>
<keyword evidence="2" id="KW-0229">DNA integration</keyword>
<proteinExistence type="inferred from homology"/>
<comment type="caution">
    <text evidence="7">The sequence shown here is derived from an EMBL/GenBank/DDBJ whole genome shotgun (WGS) entry which is preliminary data.</text>
</comment>
<dbReference type="InterPro" id="IPR002104">
    <property type="entry name" value="Integrase_catalytic"/>
</dbReference>
<keyword evidence="4" id="KW-0233">DNA recombination</keyword>